<keyword evidence="6 7" id="KW-0067">ATP-binding</keyword>
<dbReference type="InterPro" id="IPR004101">
    <property type="entry name" value="Mur_ligase_C"/>
</dbReference>
<dbReference type="Pfam" id="PF21799">
    <property type="entry name" value="MurD-like_N"/>
    <property type="match status" value="1"/>
</dbReference>
<protein>
    <recommendedName>
        <fullName evidence="7 8">UDP-N-acetylmuramoylalanine--D-glutamate ligase</fullName>
        <ecNumber evidence="7 8">6.3.2.9</ecNumber>
    </recommendedName>
    <alternativeName>
        <fullName evidence="7">D-glutamic acid-adding enzyme</fullName>
    </alternativeName>
    <alternativeName>
        <fullName evidence="7">UDP-N-acetylmuramoyl-L-alanyl-D-glutamate synthetase</fullName>
    </alternativeName>
</protein>
<comment type="pathway">
    <text evidence="2 7 8">Cell wall biogenesis; peptidoglycan biosynthesis.</text>
</comment>
<dbReference type="GO" id="GO:0071555">
    <property type="term" value="P:cell wall organization"/>
    <property type="evidence" value="ECO:0007669"/>
    <property type="project" value="UniProtKB-KW"/>
</dbReference>
<dbReference type="NCBIfam" id="TIGR01087">
    <property type="entry name" value="murD"/>
    <property type="match status" value="1"/>
</dbReference>
<comment type="catalytic activity">
    <reaction evidence="7 8">
        <text>UDP-N-acetyl-alpha-D-muramoyl-L-alanine + D-glutamate + ATP = UDP-N-acetyl-alpha-D-muramoyl-L-alanyl-D-glutamate + ADP + phosphate + H(+)</text>
        <dbReference type="Rhea" id="RHEA:16429"/>
        <dbReference type="ChEBI" id="CHEBI:15378"/>
        <dbReference type="ChEBI" id="CHEBI:29986"/>
        <dbReference type="ChEBI" id="CHEBI:30616"/>
        <dbReference type="ChEBI" id="CHEBI:43474"/>
        <dbReference type="ChEBI" id="CHEBI:83898"/>
        <dbReference type="ChEBI" id="CHEBI:83900"/>
        <dbReference type="ChEBI" id="CHEBI:456216"/>
        <dbReference type="EC" id="6.3.2.9"/>
    </reaction>
</comment>
<dbReference type="Gene3D" id="3.90.190.20">
    <property type="entry name" value="Mur ligase, C-terminal domain"/>
    <property type="match status" value="1"/>
</dbReference>
<dbReference type="SUPFAM" id="SSF53623">
    <property type="entry name" value="MurD-like peptide ligases, catalytic domain"/>
    <property type="match status" value="1"/>
</dbReference>
<comment type="subcellular location">
    <subcellularLocation>
        <location evidence="1 7 8">Cytoplasm</location>
    </subcellularLocation>
</comment>
<evidence type="ECO:0000256" key="4">
    <source>
        <dbReference type="ARBA" id="ARBA00022598"/>
    </source>
</evidence>
<evidence type="ECO:0000256" key="5">
    <source>
        <dbReference type="ARBA" id="ARBA00022741"/>
    </source>
</evidence>
<keyword evidence="7 8" id="KW-0131">Cell cycle</keyword>
<dbReference type="InterPro" id="IPR036615">
    <property type="entry name" value="Mur_ligase_C_dom_sf"/>
</dbReference>
<dbReference type="HAMAP" id="MF_00639">
    <property type="entry name" value="MurD"/>
    <property type="match status" value="1"/>
</dbReference>
<evidence type="ECO:0000313" key="12">
    <source>
        <dbReference type="Proteomes" id="UP000504724"/>
    </source>
</evidence>
<feature type="binding site" evidence="7">
    <location>
        <begin position="107"/>
        <end position="113"/>
    </location>
    <ligand>
        <name>ATP</name>
        <dbReference type="ChEBI" id="CHEBI:30616"/>
    </ligand>
</feature>
<dbReference type="GO" id="GO:0005737">
    <property type="term" value="C:cytoplasm"/>
    <property type="evidence" value="ECO:0007669"/>
    <property type="project" value="UniProtKB-SubCell"/>
</dbReference>
<keyword evidence="5 7" id="KW-0547">Nucleotide-binding</keyword>
<keyword evidence="3 7" id="KW-0963">Cytoplasm</keyword>
<dbReference type="SUPFAM" id="SSF51984">
    <property type="entry name" value="MurCD N-terminal domain"/>
    <property type="match status" value="1"/>
</dbReference>
<dbReference type="GO" id="GO:0008764">
    <property type="term" value="F:UDP-N-acetylmuramoylalanine-D-glutamate ligase activity"/>
    <property type="evidence" value="ECO:0007669"/>
    <property type="project" value="UniProtKB-UniRule"/>
</dbReference>
<keyword evidence="7 8" id="KW-0132">Cell division</keyword>
<sequence>MILVAGLGVTGQSVLRFLQVQKEACCAFDTRVDFDCSALQEQFPEVSFATGELPAKWRAQIKTLVLSPGIAVREPWVQELVANGVEVIGDIELFARAVGVPVVAITGSNGKSTVTTLIGEVLRTAGFEVAVAGNIGLPALDALLDDVEYEIYVLELSSFQLETTYSLHCISATVLNISEDHMDRYDDLAAYVHAKYKIFSDTELAVLPTDLKDLTSIKDRIVRFGPGVPQSNRDYGIIEMDNQRFLAKGEEPLINTAEMLLKGKHHQLNALAMMALCEPFQISKQVFSQVLTNFAGLPHRTQLVAEVNGVQWINDSKGTNVGATLTALETFGAEIDGRIILLAGGVSKDADFSPLTEAVQEFCSAVILFGRDRGIIEQALLQNGFDQIKQVETLADAVSLAAGLVESGDCVLFSPACASFDQFSNYVERGEVFKRIVKEQFAMSSVPPSAAVENAQNL</sequence>
<evidence type="ECO:0000256" key="2">
    <source>
        <dbReference type="ARBA" id="ARBA00004752"/>
    </source>
</evidence>
<evidence type="ECO:0000256" key="8">
    <source>
        <dbReference type="RuleBase" id="RU003664"/>
    </source>
</evidence>
<dbReference type="Pfam" id="PF02875">
    <property type="entry name" value="Mur_ligase_C"/>
    <property type="match status" value="1"/>
</dbReference>
<evidence type="ECO:0000259" key="10">
    <source>
        <dbReference type="Pfam" id="PF08245"/>
    </source>
</evidence>
<dbReference type="GO" id="GO:0008360">
    <property type="term" value="P:regulation of cell shape"/>
    <property type="evidence" value="ECO:0007669"/>
    <property type="project" value="UniProtKB-KW"/>
</dbReference>
<dbReference type="EC" id="6.3.2.9" evidence="7 8"/>
<keyword evidence="7 8" id="KW-0961">Cell wall biogenesis/degradation</keyword>
<dbReference type="GO" id="GO:0005524">
    <property type="term" value="F:ATP binding"/>
    <property type="evidence" value="ECO:0007669"/>
    <property type="project" value="UniProtKB-UniRule"/>
</dbReference>
<dbReference type="Proteomes" id="UP000504724">
    <property type="component" value="Chromosome"/>
</dbReference>
<accession>A0A7D4SII8</accession>
<comment type="similarity">
    <text evidence="7">Belongs to the MurCDEF family.</text>
</comment>
<dbReference type="InterPro" id="IPR005762">
    <property type="entry name" value="MurD"/>
</dbReference>
<keyword evidence="7 8" id="KW-0573">Peptidoglycan synthesis</keyword>
<feature type="domain" description="Mur ligase C-terminal" evidence="9">
    <location>
        <begin position="299"/>
        <end position="417"/>
    </location>
</feature>
<feature type="domain" description="Mur ligase central" evidence="10">
    <location>
        <begin position="105"/>
        <end position="276"/>
    </location>
</feature>
<name>A0A7D4SII8_9GAMM</name>
<dbReference type="Gene3D" id="3.40.50.720">
    <property type="entry name" value="NAD(P)-binding Rossmann-like Domain"/>
    <property type="match status" value="1"/>
</dbReference>
<reference evidence="11 12" key="1">
    <citation type="submission" date="2020-05" db="EMBL/GenBank/DDBJ databases">
        <title>Thiomicrorhabdus sediminis sp.nov. and Thiomicrorhabdus xiamenensis sp.nov., novel sulfur-oxidizing bacteria isolated from coastal sediment.</title>
        <authorList>
            <person name="Liu X."/>
        </authorList>
    </citation>
    <scope>NUCLEOTIDE SEQUENCE [LARGE SCALE GENOMIC DNA]</scope>
    <source>
        <strain evidence="11 12">G2</strain>
    </source>
</reference>
<dbReference type="InterPro" id="IPR036565">
    <property type="entry name" value="Mur-like_cat_sf"/>
</dbReference>
<dbReference type="Gene3D" id="3.40.1190.10">
    <property type="entry name" value="Mur-like, catalytic domain"/>
    <property type="match status" value="1"/>
</dbReference>
<dbReference type="GO" id="GO:0009252">
    <property type="term" value="P:peptidoglycan biosynthetic process"/>
    <property type="evidence" value="ECO:0007669"/>
    <property type="project" value="UniProtKB-UniRule"/>
</dbReference>
<dbReference type="PANTHER" id="PTHR43692">
    <property type="entry name" value="UDP-N-ACETYLMURAMOYLALANINE--D-GLUTAMATE LIGASE"/>
    <property type="match status" value="1"/>
</dbReference>
<keyword evidence="4 7" id="KW-0436">Ligase</keyword>
<dbReference type="EMBL" id="CP054020">
    <property type="protein sequence ID" value="QKI88699.1"/>
    <property type="molecule type" value="Genomic_DNA"/>
</dbReference>
<keyword evidence="12" id="KW-1185">Reference proteome</keyword>
<evidence type="ECO:0000256" key="7">
    <source>
        <dbReference type="HAMAP-Rule" id="MF_00639"/>
    </source>
</evidence>
<evidence type="ECO:0000313" key="11">
    <source>
        <dbReference type="EMBL" id="QKI88699.1"/>
    </source>
</evidence>
<evidence type="ECO:0000256" key="1">
    <source>
        <dbReference type="ARBA" id="ARBA00004496"/>
    </source>
</evidence>
<evidence type="ECO:0000259" key="9">
    <source>
        <dbReference type="Pfam" id="PF02875"/>
    </source>
</evidence>
<evidence type="ECO:0000256" key="3">
    <source>
        <dbReference type="ARBA" id="ARBA00022490"/>
    </source>
</evidence>
<dbReference type="KEGG" id="txa:HQN79_03515"/>
<dbReference type="AlphaFoldDB" id="A0A7D4SII8"/>
<comment type="function">
    <text evidence="7 8">Cell wall formation. Catalyzes the addition of glutamate to the nucleotide precursor UDP-N-acetylmuramoyl-L-alanine (UMA).</text>
</comment>
<dbReference type="GO" id="GO:0051301">
    <property type="term" value="P:cell division"/>
    <property type="evidence" value="ECO:0007669"/>
    <property type="project" value="UniProtKB-KW"/>
</dbReference>
<proteinExistence type="inferred from homology"/>
<dbReference type="PANTHER" id="PTHR43692:SF1">
    <property type="entry name" value="UDP-N-ACETYLMURAMOYLALANINE--D-GLUTAMATE LIGASE"/>
    <property type="match status" value="1"/>
</dbReference>
<dbReference type="SUPFAM" id="SSF53244">
    <property type="entry name" value="MurD-like peptide ligases, peptide-binding domain"/>
    <property type="match status" value="1"/>
</dbReference>
<gene>
    <name evidence="7 11" type="primary">murD</name>
    <name evidence="11" type="ORF">HQN79_03515</name>
</gene>
<keyword evidence="7 8" id="KW-0133">Cell shape</keyword>
<dbReference type="UniPathway" id="UPA00219"/>
<dbReference type="InterPro" id="IPR013221">
    <property type="entry name" value="Mur_ligase_cen"/>
</dbReference>
<evidence type="ECO:0000256" key="6">
    <source>
        <dbReference type="ARBA" id="ARBA00022840"/>
    </source>
</evidence>
<dbReference type="Pfam" id="PF08245">
    <property type="entry name" value="Mur_ligase_M"/>
    <property type="match status" value="1"/>
</dbReference>
<dbReference type="RefSeq" id="WP_173284312.1">
    <property type="nucleotide sequence ID" value="NZ_CP054020.1"/>
</dbReference>
<organism evidence="11 12">
    <name type="scientific">Thiomicrorhabdus xiamenensis</name>
    <dbReference type="NCBI Taxonomy" id="2739063"/>
    <lineage>
        <taxon>Bacteria</taxon>
        <taxon>Pseudomonadati</taxon>
        <taxon>Pseudomonadota</taxon>
        <taxon>Gammaproteobacteria</taxon>
        <taxon>Thiotrichales</taxon>
        <taxon>Piscirickettsiaceae</taxon>
        <taxon>Thiomicrorhabdus</taxon>
    </lineage>
</organism>